<dbReference type="OrthoDB" id="7624112at2"/>
<organism evidence="11 12">
    <name type="scientific">Cedecea lapagei</name>
    <dbReference type="NCBI Taxonomy" id="158823"/>
    <lineage>
        <taxon>Bacteria</taxon>
        <taxon>Pseudomonadati</taxon>
        <taxon>Pseudomonadota</taxon>
        <taxon>Gammaproteobacteria</taxon>
        <taxon>Enterobacterales</taxon>
        <taxon>Enterobacteriaceae</taxon>
        <taxon>Cedecea</taxon>
    </lineage>
</organism>
<comment type="catalytic activity">
    <reaction evidence="9">
        <text>L-cysteine + H2O = hydrogen sulfide + pyruvate + NH4(+) + H(+)</text>
        <dbReference type="Rhea" id="RHEA:24931"/>
        <dbReference type="ChEBI" id="CHEBI:15361"/>
        <dbReference type="ChEBI" id="CHEBI:15377"/>
        <dbReference type="ChEBI" id="CHEBI:15378"/>
        <dbReference type="ChEBI" id="CHEBI:28938"/>
        <dbReference type="ChEBI" id="CHEBI:29919"/>
        <dbReference type="ChEBI" id="CHEBI:35235"/>
        <dbReference type="EC" id="4.4.1.1"/>
    </reaction>
</comment>
<keyword evidence="5 9" id="KW-0663">Pyridoxal phosphate</keyword>
<dbReference type="InterPro" id="IPR036052">
    <property type="entry name" value="TrpB-like_PALP_sf"/>
</dbReference>
<dbReference type="EC" id="4.4.1.1" evidence="9"/>
<keyword evidence="12" id="KW-1185">Reference proteome</keyword>
<proteinExistence type="inferred from homology"/>
<reference evidence="11 12" key="1">
    <citation type="submission" date="2018-12" db="EMBL/GenBank/DDBJ databases">
        <authorList>
            <consortium name="Pathogen Informatics"/>
        </authorList>
    </citation>
    <scope>NUCLEOTIDE SEQUENCE [LARGE SCALE GENOMIC DNA]</scope>
    <source>
        <strain evidence="11 12">NCTC11466</strain>
    </source>
</reference>
<name>A0A447V5C2_9ENTR</name>
<evidence type="ECO:0000256" key="1">
    <source>
        <dbReference type="ARBA" id="ARBA00001933"/>
    </source>
</evidence>
<comment type="pathway">
    <text evidence="3">Amino-acid biosynthesis; L-cysteine biosynthesis; L-cysteine from L-serine: step 2/2.</text>
</comment>
<dbReference type="InterPro" id="IPR050214">
    <property type="entry name" value="Cys_Synth/Cystath_Beta-Synth"/>
</dbReference>
<dbReference type="InterPro" id="IPR001926">
    <property type="entry name" value="TrpB-like_PALP"/>
</dbReference>
<dbReference type="GO" id="GO:0030170">
    <property type="term" value="F:pyridoxal phosphate binding"/>
    <property type="evidence" value="ECO:0007669"/>
    <property type="project" value="UniProtKB-UniRule"/>
</dbReference>
<dbReference type="GO" id="GO:0005737">
    <property type="term" value="C:cytoplasm"/>
    <property type="evidence" value="ECO:0007669"/>
    <property type="project" value="UniProtKB-SubCell"/>
</dbReference>
<dbReference type="GO" id="GO:0019450">
    <property type="term" value="P:L-cysteine catabolic process to pyruvate"/>
    <property type="evidence" value="ECO:0007669"/>
    <property type="project" value="UniProtKB-UniRule"/>
</dbReference>
<comment type="function">
    <text evidence="9">A cysteine desulfhydrase that generates hydrogen sulfide, H(2)S. The H(2)S produced by this enzyme may modulate central metabolism.</text>
</comment>
<dbReference type="SUPFAM" id="SSF53686">
    <property type="entry name" value="Tryptophan synthase beta subunit-like PLP-dependent enzymes"/>
    <property type="match status" value="1"/>
</dbReference>
<protein>
    <recommendedName>
        <fullName evidence="9">L-cysteine desulfhydrase Cds1</fullName>
        <ecNumber evidence="9">4.4.1.1</ecNumber>
    </recommendedName>
</protein>
<evidence type="ECO:0000313" key="11">
    <source>
        <dbReference type="EMBL" id="VEB99821.1"/>
    </source>
</evidence>
<dbReference type="Proteomes" id="UP000274122">
    <property type="component" value="Chromosome"/>
</dbReference>
<evidence type="ECO:0000256" key="5">
    <source>
        <dbReference type="ARBA" id="ARBA00022898"/>
    </source>
</evidence>
<comment type="similarity">
    <text evidence="9">Belongs to the cysteine synthase/cystathionine beta-synthase family. Cds1 subfamily.</text>
</comment>
<evidence type="ECO:0000313" key="12">
    <source>
        <dbReference type="Proteomes" id="UP000274122"/>
    </source>
</evidence>
<gene>
    <name evidence="11" type="primary">cysK_2</name>
    <name evidence="9" type="synonym">cds1</name>
    <name evidence="11" type="ORF">NCTC11466_03422</name>
</gene>
<feature type="domain" description="Tryptophan synthase beta chain-like PALP" evidence="10">
    <location>
        <begin position="23"/>
        <end position="314"/>
    </location>
</feature>
<evidence type="ECO:0000256" key="6">
    <source>
        <dbReference type="ARBA" id="ARBA00023239"/>
    </source>
</evidence>
<keyword evidence="6 9" id="KW-0456">Lyase</keyword>
<evidence type="ECO:0000256" key="8">
    <source>
        <dbReference type="ARBA" id="ARBA00055251"/>
    </source>
</evidence>
<comment type="subcellular location">
    <subcellularLocation>
        <location evidence="2">Cytoplasm</location>
    </subcellularLocation>
</comment>
<dbReference type="GO" id="GO:0080146">
    <property type="term" value="F:L-cysteine desulfhydrase activity"/>
    <property type="evidence" value="ECO:0007669"/>
    <property type="project" value="RHEA"/>
</dbReference>
<dbReference type="PANTHER" id="PTHR10314">
    <property type="entry name" value="CYSTATHIONINE BETA-SYNTHASE"/>
    <property type="match status" value="1"/>
</dbReference>
<feature type="modified residue" description="N6-(pyridoxal phosphate)lysine" evidence="9">
    <location>
        <position position="52"/>
    </location>
</feature>
<dbReference type="AlphaFoldDB" id="A0A447V5C2"/>
<keyword evidence="11" id="KW-0808">Transferase</keyword>
<evidence type="ECO:0000256" key="9">
    <source>
        <dbReference type="HAMAP-Rule" id="MF_00868"/>
    </source>
</evidence>
<dbReference type="Pfam" id="PF00291">
    <property type="entry name" value="PALP"/>
    <property type="match status" value="1"/>
</dbReference>
<comment type="function">
    <text evidence="8">A cysteine desulfhydrase that generates hydrogen sulfide, H(2)S. The H(2)S produced by this enzyme stimulates respiration in M.tuberculosis, mediated primarily via cytochrome bd with a lesser contribution from cytochrome bc1/aa3. H(2)S modulates the balance between respiration and glycolysis, and also contributes to redox homeostasis. Probably eliminates toxic levels of Cys (which can induce oxidative stress).</text>
</comment>
<dbReference type="HAMAP" id="MF_00868">
    <property type="entry name" value="Cds1"/>
    <property type="match status" value="1"/>
</dbReference>
<dbReference type="InterPro" id="IPR047586">
    <property type="entry name" value="Cds1"/>
</dbReference>
<comment type="cofactor">
    <cofactor evidence="1 9">
        <name>pyridoxal 5'-phosphate</name>
        <dbReference type="ChEBI" id="CHEBI:597326"/>
    </cofactor>
</comment>
<dbReference type="RefSeq" id="WP_126357242.1">
    <property type="nucleotide sequence ID" value="NZ_LR134201.1"/>
</dbReference>
<dbReference type="GO" id="GO:0004124">
    <property type="term" value="F:cysteine synthase activity"/>
    <property type="evidence" value="ECO:0007669"/>
    <property type="project" value="UniProtKB-EC"/>
</dbReference>
<dbReference type="KEGG" id="clap:NCTC11466_03422"/>
<comment type="catalytic activity">
    <reaction evidence="7">
        <text>O-acetyl-L-serine + hydrogen sulfide = L-cysteine + acetate</text>
        <dbReference type="Rhea" id="RHEA:14829"/>
        <dbReference type="ChEBI" id="CHEBI:29919"/>
        <dbReference type="ChEBI" id="CHEBI:30089"/>
        <dbReference type="ChEBI" id="CHEBI:35235"/>
        <dbReference type="ChEBI" id="CHEBI:58340"/>
        <dbReference type="EC" id="2.5.1.47"/>
    </reaction>
</comment>
<accession>A0A447V5C2</accession>
<evidence type="ECO:0000259" key="10">
    <source>
        <dbReference type="Pfam" id="PF00291"/>
    </source>
</evidence>
<dbReference type="Gene3D" id="3.40.50.1100">
    <property type="match status" value="2"/>
</dbReference>
<keyword evidence="4 9" id="KW-0963">Cytoplasm</keyword>
<evidence type="ECO:0000256" key="2">
    <source>
        <dbReference type="ARBA" id="ARBA00004496"/>
    </source>
</evidence>
<evidence type="ECO:0000256" key="3">
    <source>
        <dbReference type="ARBA" id="ARBA00004962"/>
    </source>
</evidence>
<evidence type="ECO:0000256" key="4">
    <source>
        <dbReference type="ARBA" id="ARBA00022490"/>
    </source>
</evidence>
<dbReference type="FunFam" id="3.40.50.1100:FF:000015">
    <property type="entry name" value="Cysteine synthase B"/>
    <property type="match status" value="1"/>
</dbReference>
<evidence type="ECO:0000256" key="7">
    <source>
        <dbReference type="ARBA" id="ARBA00047931"/>
    </source>
</evidence>
<sequence length="348" mass="38911">MTSTWVTHAISEINADYQRSADTHLIRLALPGFPGIQLYLKDESTHPTGSLKHRLARSLFLYGLCNGWINEGTTIIEASSGSTAVSEAYFARLIGLPFIAVMPASTAKRKIEQIEFYGGRCHFVKSACEIYAASEMLARELNGHYMDQFTYAERATDWRGNNNIADSIFRQMKHEPNPVPDYIVMSAGTGGTSATLGRYLRFQDHNTRLMVVDPQNSVFLDYWQQRDCSLKSEVGSKIEGIGRPRCEPSFIPDVIDEMMRVPDAASVATMQWLESQLGRKVGASTGTNMWGVLHLAARMREEGRSGSIVTLLCDSGERYLETYYNSAWVNEHIGDLSPFKAEIDSLIK</sequence>
<dbReference type="EMBL" id="LR134201">
    <property type="protein sequence ID" value="VEB99821.1"/>
    <property type="molecule type" value="Genomic_DNA"/>
</dbReference>